<dbReference type="Proteomes" id="UP000547444">
    <property type="component" value="Unassembled WGS sequence"/>
</dbReference>
<proteinExistence type="predicted"/>
<reference evidence="1 2" key="1">
    <citation type="submission" date="2020-03" db="EMBL/GenBank/DDBJ databases">
        <title>Sequencing the genomes of 1000 actinobacteria strains.</title>
        <authorList>
            <person name="Klenk H.-P."/>
        </authorList>
    </citation>
    <scope>NUCLEOTIDE SEQUENCE [LARGE SCALE GENOMIC DNA]</scope>
    <source>
        <strain evidence="1 2">DSM 44556</strain>
    </source>
</reference>
<dbReference type="AlphaFoldDB" id="A0A7X5U2J8"/>
<evidence type="ECO:0000313" key="2">
    <source>
        <dbReference type="Proteomes" id="UP000547444"/>
    </source>
</evidence>
<evidence type="ECO:0000313" key="1">
    <source>
        <dbReference type="EMBL" id="NIH97252.1"/>
    </source>
</evidence>
<keyword evidence="2" id="KW-1185">Reference proteome</keyword>
<accession>A0A7X5U2J8</accession>
<sequence>MSSFAPSLSHYRREWTPKGDVGLSGLWVGAVVSDASGRQYWGLRGADDFVRGMTHVVSPICGFRLLARDFNTPADHLFSEYSTIDWFEPLTYLASAEQVQTFYPSGRIERDDEGFHWFDASGRWEIHGNTVSAVVLTHVPTQDELADNDVYYRHELMHVTGSIDGVDVSGYAHQDFAYGPDGLIYTELPIARNLQGMWMSWLHEYDDGTVGGGSFWQGRSGLDFGPGYQLRDGRTTVHNDVRAQPSFDANGRLISLDATLGDESYRFAFNNMGSPLHYFGELTSDTSGRSVARSWCWVEHAGDLLTPDLLDLASAQFRLARGR</sequence>
<gene>
    <name evidence="1" type="ORF">FHU31_004242</name>
</gene>
<organism evidence="1 2">
    <name type="scientific">Mycolicibacterium fluoranthenivorans</name>
    <dbReference type="NCBI Taxonomy" id="258505"/>
    <lineage>
        <taxon>Bacteria</taxon>
        <taxon>Bacillati</taxon>
        <taxon>Actinomycetota</taxon>
        <taxon>Actinomycetes</taxon>
        <taxon>Mycobacteriales</taxon>
        <taxon>Mycobacteriaceae</taxon>
        <taxon>Mycolicibacterium</taxon>
    </lineage>
</organism>
<dbReference type="EMBL" id="JAANOW010000002">
    <property type="protein sequence ID" value="NIH97252.1"/>
    <property type="molecule type" value="Genomic_DNA"/>
</dbReference>
<name>A0A7X5U2J8_9MYCO</name>
<protein>
    <submittedName>
        <fullName evidence="1">Uncharacterized protein</fullName>
    </submittedName>
</protein>
<comment type="caution">
    <text evidence="1">The sequence shown here is derived from an EMBL/GenBank/DDBJ whole genome shotgun (WGS) entry which is preliminary data.</text>
</comment>